<keyword evidence="2" id="KW-0732">Signal</keyword>
<protein>
    <submittedName>
        <fullName evidence="3">ATP-dependent RNA helicase glh-2</fullName>
    </submittedName>
</protein>
<evidence type="ECO:0000313" key="3">
    <source>
        <dbReference type="EMBL" id="BFF99485.1"/>
    </source>
</evidence>
<dbReference type="Proteomes" id="UP001500889">
    <property type="component" value="Chromosome J"/>
</dbReference>
<dbReference type="EMBL" id="AP029265">
    <property type="protein sequence ID" value="BFF99485.1"/>
    <property type="molecule type" value="Genomic_DNA"/>
</dbReference>
<feature type="signal peptide" evidence="2">
    <location>
        <begin position="1"/>
        <end position="20"/>
    </location>
</feature>
<keyword evidence="3" id="KW-0547">Nucleotide-binding</keyword>
<keyword evidence="3" id="KW-0347">Helicase</keyword>
<keyword evidence="3" id="KW-0067">ATP-binding</keyword>
<feature type="chain" id="PRO_5043863234" evidence="2">
    <location>
        <begin position="21"/>
        <end position="298"/>
    </location>
</feature>
<feature type="region of interest" description="Disordered" evidence="1">
    <location>
        <begin position="117"/>
        <end position="193"/>
    </location>
</feature>
<organism evidence="3 4">
    <name type="scientific">Drosophila madeirensis</name>
    <name type="common">Fruit fly</name>
    <dbReference type="NCBI Taxonomy" id="30013"/>
    <lineage>
        <taxon>Eukaryota</taxon>
        <taxon>Metazoa</taxon>
        <taxon>Ecdysozoa</taxon>
        <taxon>Arthropoda</taxon>
        <taxon>Hexapoda</taxon>
        <taxon>Insecta</taxon>
        <taxon>Pterygota</taxon>
        <taxon>Neoptera</taxon>
        <taxon>Endopterygota</taxon>
        <taxon>Diptera</taxon>
        <taxon>Brachycera</taxon>
        <taxon>Muscomorpha</taxon>
        <taxon>Ephydroidea</taxon>
        <taxon>Drosophilidae</taxon>
        <taxon>Drosophila</taxon>
        <taxon>Sophophora</taxon>
    </lineage>
</organism>
<feature type="compositionally biased region" description="Gly residues" evidence="1">
    <location>
        <begin position="117"/>
        <end position="144"/>
    </location>
</feature>
<feature type="region of interest" description="Disordered" evidence="1">
    <location>
        <begin position="220"/>
        <end position="245"/>
    </location>
</feature>
<evidence type="ECO:0000313" key="4">
    <source>
        <dbReference type="Proteomes" id="UP001500889"/>
    </source>
</evidence>
<dbReference type="AlphaFoldDB" id="A0AAU9FW21"/>
<evidence type="ECO:0000256" key="2">
    <source>
        <dbReference type="SAM" id="SignalP"/>
    </source>
</evidence>
<keyword evidence="4" id="KW-1185">Reference proteome</keyword>
<proteinExistence type="predicted"/>
<gene>
    <name evidence="3" type="ORF">DMAD_07379</name>
</gene>
<feature type="compositionally biased region" description="Low complexity" evidence="1">
    <location>
        <begin position="160"/>
        <end position="177"/>
    </location>
</feature>
<reference evidence="3 4" key="1">
    <citation type="submission" date="2024-02" db="EMBL/GenBank/DDBJ databases">
        <title>A chromosome-level genome assembly of Drosophila madeirensis, a fruit fly species endemic to Madeira island.</title>
        <authorList>
            <person name="Tomihara K."/>
            <person name="Llopart A."/>
            <person name="Yamamoto D."/>
        </authorList>
    </citation>
    <scope>NUCLEOTIDE SEQUENCE [LARGE SCALE GENOMIC DNA]</scope>
    <source>
        <strain evidence="3 4">RF1</strain>
    </source>
</reference>
<accession>A0AAU9FW21</accession>
<evidence type="ECO:0000256" key="1">
    <source>
        <dbReference type="SAM" id="MobiDB-lite"/>
    </source>
</evidence>
<keyword evidence="3" id="KW-0378">Hydrolase</keyword>
<dbReference type="GO" id="GO:0004386">
    <property type="term" value="F:helicase activity"/>
    <property type="evidence" value="ECO:0007669"/>
    <property type="project" value="UniProtKB-KW"/>
</dbReference>
<name>A0AAU9FW21_DROMD</name>
<sequence>MNVSILLLIVGVVCLGAASAAPQLRQRNEKQVQTVEDEFPYKGATIEEVVVESALYIKPKATQQTRRVRSANSEDSPLQGIYATHKRVKRGRGGRGPGFGDRYAGNPGFGAGFGGSPSGGFGGNNQGFGGNNQGFGGNNQGFGGSNTQAGTSAGVGGTKAGVDVGAGPDGGNANANVQLNPLGPLGPSGFNQEQAVSNGAAHSNYNNGLNAGSSAANAQAQGFQSQTANGSFGASSASTATQSQNINPFGSNNAAGASLSQVYKLPNGQTINFSSTNSFANNGANQGNSHGAAVSVSR</sequence>